<feature type="transmembrane region" description="Helical" evidence="11">
    <location>
        <begin position="344"/>
        <end position="361"/>
    </location>
</feature>
<evidence type="ECO:0000256" key="2">
    <source>
        <dbReference type="ARBA" id="ARBA00008240"/>
    </source>
</evidence>
<feature type="transmembrane region" description="Helical" evidence="11">
    <location>
        <begin position="157"/>
        <end position="183"/>
    </location>
</feature>
<keyword evidence="6" id="KW-0769">Symport</keyword>
<dbReference type="PANTHER" id="PTHR43528">
    <property type="entry name" value="ALPHA-KETOGLUTARATE PERMEASE"/>
    <property type="match status" value="1"/>
</dbReference>
<feature type="transmembrane region" description="Helical" evidence="11">
    <location>
        <begin position="55"/>
        <end position="80"/>
    </location>
</feature>
<dbReference type="Pfam" id="PF00083">
    <property type="entry name" value="Sugar_tr"/>
    <property type="match status" value="1"/>
</dbReference>
<feature type="transmembrane region" description="Helical" evidence="11">
    <location>
        <begin position="320"/>
        <end position="338"/>
    </location>
</feature>
<comment type="similarity">
    <text evidence="2">Belongs to the major facilitator superfamily. Metabolite:H+ Symporter (MHS) family (TC 2.A.1.6) family.</text>
</comment>
<comment type="function">
    <text evidence="9">May be a proton symporter involved in the uptake of osmolytes such as proline and glycine betaine.</text>
</comment>
<protein>
    <recommendedName>
        <fullName evidence="10">Putative proline/betaine transporter</fullName>
    </recommendedName>
</protein>
<comment type="caution">
    <text evidence="13">The sequence shown here is derived from an EMBL/GenBank/DDBJ whole genome shotgun (WGS) entry which is preliminary data.</text>
</comment>
<evidence type="ECO:0000256" key="9">
    <source>
        <dbReference type="ARBA" id="ARBA00037295"/>
    </source>
</evidence>
<feature type="transmembrane region" description="Helical" evidence="11">
    <location>
        <begin position="121"/>
        <end position="145"/>
    </location>
</feature>
<feature type="domain" description="Major facilitator superfamily (MFS) profile" evidence="12">
    <location>
        <begin position="19"/>
        <end position="438"/>
    </location>
</feature>
<feature type="transmembrane region" description="Helical" evidence="11">
    <location>
        <begin position="195"/>
        <end position="214"/>
    </location>
</feature>
<evidence type="ECO:0000313" key="14">
    <source>
        <dbReference type="Proteomes" id="UP000293345"/>
    </source>
</evidence>
<dbReference type="GO" id="GO:0005886">
    <property type="term" value="C:plasma membrane"/>
    <property type="evidence" value="ECO:0007669"/>
    <property type="project" value="UniProtKB-SubCell"/>
</dbReference>
<dbReference type="OrthoDB" id="8953821at2"/>
<feature type="transmembrane region" description="Helical" evidence="11">
    <location>
        <begin position="412"/>
        <end position="431"/>
    </location>
</feature>
<evidence type="ECO:0000259" key="12">
    <source>
        <dbReference type="PROSITE" id="PS50850"/>
    </source>
</evidence>
<dbReference type="PROSITE" id="PS50850">
    <property type="entry name" value="MFS"/>
    <property type="match status" value="1"/>
</dbReference>
<evidence type="ECO:0000256" key="6">
    <source>
        <dbReference type="ARBA" id="ARBA00022847"/>
    </source>
</evidence>
<feature type="transmembrane region" description="Helical" evidence="11">
    <location>
        <begin position="31"/>
        <end position="49"/>
    </location>
</feature>
<evidence type="ECO:0000256" key="4">
    <source>
        <dbReference type="ARBA" id="ARBA00022475"/>
    </source>
</evidence>
<dbReference type="PANTHER" id="PTHR43528:SF1">
    <property type="entry name" value="ALPHA-KETOGLUTARATE PERMEASE"/>
    <property type="match status" value="1"/>
</dbReference>
<dbReference type="EMBL" id="SDPW01000001">
    <property type="protein sequence ID" value="RXZ53899.1"/>
    <property type="molecule type" value="Genomic_DNA"/>
</dbReference>
<evidence type="ECO:0000256" key="7">
    <source>
        <dbReference type="ARBA" id="ARBA00022989"/>
    </source>
</evidence>
<dbReference type="InterPro" id="IPR005828">
    <property type="entry name" value="MFS_sugar_transport-like"/>
</dbReference>
<keyword evidence="7 11" id="KW-1133">Transmembrane helix</keyword>
<gene>
    <name evidence="13" type="ORF">ET524_04925</name>
</gene>
<keyword evidence="4" id="KW-1003">Cell membrane</keyword>
<evidence type="ECO:0000256" key="1">
    <source>
        <dbReference type="ARBA" id="ARBA00004651"/>
    </source>
</evidence>
<feature type="transmembrane region" description="Helical" evidence="11">
    <location>
        <begin position="92"/>
        <end position="115"/>
    </location>
</feature>
<dbReference type="Gene3D" id="1.20.1250.20">
    <property type="entry name" value="MFS general substrate transporter like domains"/>
    <property type="match status" value="2"/>
</dbReference>
<feature type="transmembrane region" description="Helical" evidence="11">
    <location>
        <begin position="254"/>
        <end position="279"/>
    </location>
</feature>
<keyword evidence="8 11" id="KW-0472">Membrane</keyword>
<evidence type="ECO:0000256" key="3">
    <source>
        <dbReference type="ARBA" id="ARBA00022448"/>
    </source>
</evidence>
<dbReference type="InterPro" id="IPR051084">
    <property type="entry name" value="H+-coupled_symporters"/>
</dbReference>
<evidence type="ECO:0000256" key="10">
    <source>
        <dbReference type="ARBA" id="ARBA00039918"/>
    </source>
</evidence>
<evidence type="ECO:0000256" key="11">
    <source>
        <dbReference type="SAM" id="Phobius"/>
    </source>
</evidence>
<dbReference type="SUPFAM" id="SSF103473">
    <property type="entry name" value="MFS general substrate transporter"/>
    <property type="match status" value="1"/>
</dbReference>
<name>A0A4Q2JXW6_9ACTN</name>
<comment type="subcellular location">
    <subcellularLocation>
        <location evidence="1">Cell membrane</location>
        <topology evidence="1">Multi-pass membrane protein</topology>
    </subcellularLocation>
</comment>
<feature type="transmembrane region" description="Helical" evidence="11">
    <location>
        <begin position="291"/>
        <end position="308"/>
    </location>
</feature>
<dbReference type="GO" id="GO:0015293">
    <property type="term" value="F:symporter activity"/>
    <property type="evidence" value="ECO:0007669"/>
    <property type="project" value="UniProtKB-KW"/>
</dbReference>
<accession>A0A4Q2JXW6</accession>
<sequence>MTDSAQATAAEQRRTVRKVATASFFCNFIEWFDYATYSYFAVVIAQVFFPNDDPALALIQTFAVFALSFLLRPIGAIFWGNMGDKKGRKWSLTVSVFMMAGATFCIGLLPGYMAWGMAAPALLLLLRMIQGFSASGEYAGAATFLAEYAPTDKRGMYCSIVPASTAIGLLVGSAFATVMYTIMPEASVNEWGWRIPFILAGPLGIGAYFVNIQLEDSPTYQAMQRALKDAEASGAAGAPERPIHCLFTKHLRKLIISIGAAMLNAVGFYVVLTYLPVYLETAVMMPKNESSLITTIALITYVAFIFASGHLSDKFGRKKMLITACVGFIVFTIPAFMLLNTANFVTVLVVELIMCLILTINDGTLSSYLSETFPTQVRYSGFALSFNVANALFGGTASFICTSLITVSGSNMAPAFYMVGVSCIALVAMILSHEHSNKDLSEI</sequence>
<reference evidence="13 14" key="1">
    <citation type="submission" date="2019-01" db="EMBL/GenBank/DDBJ databases">
        <title>Senegalimassilia sp. nov. KGMB04484 isolated human feces.</title>
        <authorList>
            <person name="Han K.-I."/>
            <person name="Kim J.-S."/>
            <person name="Lee K.C."/>
            <person name="Suh M.K."/>
            <person name="Eom M.K."/>
            <person name="Lee J.H."/>
            <person name="Park S.-H."/>
            <person name="Kang S.W."/>
            <person name="Park J.-E."/>
            <person name="Oh B.S."/>
            <person name="Yu S.Y."/>
            <person name="Choi S.-H."/>
            <person name="Lee D.H."/>
            <person name="Yoon H."/>
            <person name="Kim B.-Y."/>
            <person name="Lee J.H."/>
            <person name="Lee J.-S."/>
        </authorList>
    </citation>
    <scope>NUCLEOTIDE SEQUENCE [LARGE SCALE GENOMIC DNA]</scope>
    <source>
        <strain evidence="13 14">KGMB04484</strain>
    </source>
</reference>
<feature type="transmembrane region" description="Helical" evidence="11">
    <location>
        <begin position="382"/>
        <end position="406"/>
    </location>
</feature>
<evidence type="ECO:0000256" key="5">
    <source>
        <dbReference type="ARBA" id="ARBA00022692"/>
    </source>
</evidence>
<keyword evidence="14" id="KW-1185">Reference proteome</keyword>
<dbReference type="RefSeq" id="WP_129423733.1">
    <property type="nucleotide sequence ID" value="NZ_SDPW01000001.1"/>
</dbReference>
<dbReference type="InterPro" id="IPR036259">
    <property type="entry name" value="MFS_trans_sf"/>
</dbReference>
<evidence type="ECO:0000313" key="13">
    <source>
        <dbReference type="EMBL" id="RXZ53899.1"/>
    </source>
</evidence>
<keyword evidence="5 11" id="KW-0812">Transmembrane</keyword>
<evidence type="ECO:0000256" key="8">
    <source>
        <dbReference type="ARBA" id="ARBA00023136"/>
    </source>
</evidence>
<dbReference type="FunFam" id="1.20.1250.20:FF:000001">
    <property type="entry name" value="Dicarboxylate MFS transporter"/>
    <property type="match status" value="1"/>
</dbReference>
<keyword evidence="3" id="KW-0813">Transport</keyword>
<organism evidence="13 14">
    <name type="scientific">Senegalimassilia faecalis</name>
    <dbReference type="NCBI Taxonomy" id="2509433"/>
    <lineage>
        <taxon>Bacteria</taxon>
        <taxon>Bacillati</taxon>
        <taxon>Actinomycetota</taxon>
        <taxon>Coriobacteriia</taxon>
        <taxon>Coriobacteriales</taxon>
        <taxon>Coriobacteriaceae</taxon>
        <taxon>Senegalimassilia</taxon>
    </lineage>
</organism>
<proteinExistence type="inferred from homology"/>
<dbReference type="AlphaFoldDB" id="A0A4Q2JXW6"/>
<dbReference type="Proteomes" id="UP000293345">
    <property type="component" value="Unassembled WGS sequence"/>
</dbReference>
<dbReference type="InterPro" id="IPR020846">
    <property type="entry name" value="MFS_dom"/>
</dbReference>